<comment type="caution">
    <text evidence="1">The sequence shown here is derived from an EMBL/GenBank/DDBJ whole genome shotgun (WGS) entry which is preliminary data.</text>
</comment>
<dbReference type="EMBL" id="JAPDGR010001178">
    <property type="protein sequence ID" value="KAJ2985031.1"/>
    <property type="molecule type" value="Genomic_DNA"/>
</dbReference>
<keyword evidence="2" id="KW-1185">Reference proteome</keyword>
<gene>
    <name evidence="1" type="ORF">NUW58_g5752</name>
</gene>
<dbReference type="Proteomes" id="UP001143856">
    <property type="component" value="Unassembled WGS sequence"/>
</dbReference>
<name>A0ACC1P1C4_9PEZI</name>
<sequence>MTTPSRIITVTGSTGQRGGAVRVCPILRDHAAYTQSGLERLVRHGGFSIRAVTRNASSASAQRLARLPNVKVFAADYNDPDSLVPAFQGAEVVFGMTNFFDSVAVNGGFGEVTQACDMANIAKKTGVKLFIWSTSPSGIISSGGKIRGPSIVENKFMASVYLSTLGIPYLDLYVATYLQNWIRIKQFRRDADGTLVFEQPVMKPDTKIGMVDLDRDLGLAVIKVLETYREKPEILKDPLWCVGGQWCVNDLVAEVKKQTGQDVHVVTTATTGSDQLDQMYEYYNEWGVFRALELPHPKNKELGLELGTLENFVRQEVVPHLQAL</sequence>
<reference evidence="1" key="1">
    <citation type="submission" date="2022-10" db="EMBL/GenBank/DDBJ databases">
        <title>Genome Sequence of Xylaria curta.</title>
        <authorList>
            <person name="Buettner E."/>
        </authorList>
    </citation>
    <scope>NUCLEOTIDE SEQUENCE</scope>
    <source>
        <strain evidence="1">Babe10</strain>
    </source>
</reference>
<protein>
    <submittedName>
        <fullName evidence="1">Uncharacterized protein</fullName>
    </submittedName>
</protein>
<evidence type="ECO:0000313" key="2">
    <source>
        <dbReference type="Proteomes" id="UP001143856"/>
    </source>
</evidence>
<proteinExistence type="predicted"/>
<accession>A0ACC1P1C4</accession>
<organism evidence="1 2">
    <name type="scientific">Xylaria curta</name>
    <dbReference type="NCBI Taxonomy" id="42375"/>
    <lineage>
        <taxon>Eukaryota</taxon>
        <taxon>Fungi</taxon>
        <taxon>Dikarya</taxon>
        <taxon>Ascomycota</taxon>
        <taxon>Pezizomycotina</taxon>
        <taxon>Sordariomycetes</taxon>
        <taxon>Xylariomycetidae</taxon>
        <taxon>Xylariales</taxon>
        <taxon>Xylariaceae</taxon>
        <taxon>Xylaria</taxon>
    </lineage>
</organism>
<evidence type="ECO:0000313" key="1">
    <source>
        <dbReference type="EMBL" id="KAJ2985031.1"/>
    </source>
</evidence>